<dbReference type="Gene3D" id="3.50.30.30">
    <property type="match status" value="1"/>
</dbReference>
<feature type="domain" description="Transferrin receptor-like dimerisation" evidence="3">
    <location>
        <begin position="589"/>
        <end position="710"/>
    </location>
</feature>
<comment type="similarity">
    <text evidence="1">Belongs to the peptidase M28 family. M28B subfamily.</text>
</comment>
<keyword evidence="6" id="KW-1185">Reference proteome</keyword>
<gene>
    <name evidence="5" type="ORF">NADFUDRAFT_8003</name>
</gene>
<name>A0A1E3PII2_9ASCO</name>
<proteinExistence type="inferred from homology"/>
<evidence type="ECO:0000313" key="6">
    <source>
        <dbReference type="Proteomes" id="UP000095009"/>
    </source>
</evidence>
<dbReference type="OrthoDB" id="5841748at2759"/>
<dbReference type="InterPro" id="IPR007484">
    <property type="entry name" value="Peptidase_M28"/>
</dbReference>
<dbReference type="SUPFAM" id="SSF52025">
    <property type="entry name" value="PA domain"/>
    <property type="match status" value="1"/>
</dbReference>
<sequence length="714" mass="80156">MFLKRIIYLLMVSVGIGIALWFGILPSDTIDHVVGNLDYSEEALMRLVRDELAVSDMQERFRYLSSMPHLAGTSGDLSLAKFVQDEFHSFGYYPIELNERKVYLTFPGYNGDIELKVNDGDKSYSANFHEQNVPSSGQSSQEQALPVHGLSWPGEAEGHGIYVNYGTKQDFKKLIDAGVQIEGSIMFMKYGKLQPGLKITLAEQHGAKGVVLFSDSSNDKSWPEGPDYAKDAVQRAHVGITALSPGDLLTPGWPTSPNTQRARIDDVHTIAHIPSIPISWKEVKPFLESIKGYGLRVDNEGWSSIEPKMDEWWSGSHDTNKKIKLRNNPVVESEHPIWNILTKIDGSDQEEKAIIIGAPRDAWCFGAVDSASGTGVLLELARIISKLGKVHGWTPRRSIYFASWDGSKQNLIGSTEWVEYHIQELRKSGAAYINLADAVSGTDLRMDGHPILSRVLANALESVRDPVTNDTLATKWGDRRIGQLNLDGDHLLFMSSGGIPSLDIGFKGEFAVPRDSCYDSNQWNEIFGDPGLQYQSTLVELVASIIIQLSDHHVVPFDTDAYANYIGDHINDLKAYAKAQPDWKEDLLEFSSLDNSANILRESSQVFKLWYDEWAALTSNGISESPILSIRRWSWNSRLINLDKHLLHEKGAPGREWLKHVIYGPQLWYPTEGDFQWMTFPGVRDYIEAGNWELAQRQIDLTSQVMHASFDKFI</sequence>
<feature type="transmembrane region" description="Helical" evidence="2">
    <location>
        <begin position="7"/>
        <end position="24"/>
    </location>
</feature>
<accession>A0A1E3PII2</accession>
<keyword evidence="2" id="KW-0472">Membrane</keyword>
<evidence type="ECO:0000256" key="2">
    <source>
        <dbReference type="SAM" id="Phobius"/>
    </source>
</evidence>
<dbReference type="Gene3D" id="1.20.930.40">
    <property type="entry name" value="Transferrin receptor-like, dimerisation domain"/>
    <property type="match status" value="1"/>
</dbReference>
<dbReference type="InterPro" id="IPR007365">
    <property type="entry name" value="TFR-like_dimer_dom"/>
</dbReference>
<protein>
    <submittedName>
        <fullName evidence="5">Zn-dependent exopeptidase</fullName>
    </submittedName>
</protein>
<keyword evidence="2" id="KW-1133">Transmembrane helix</keyword>
<dbReference type="Gene3D" id="3.40.630.10">
    <property type="entry name" value="Zn peptidases"/>
    <property type="match status" value="1"/>
</dbReference>
<dbReference type="FunFam" id="3.40.630.10:FF:000101">
    <property type="entry name" value="N-acetylated alpha-linked acidic dipeptidase like 1"/>
    <property type="match status" value="1"/>
</dbReference>
<dbReference type="EMBL" id="KV454410">
    <property type="protein sequence ID" value="ODQ65168.1"/>
    <property type="molecule type" value="Genomic_DNA"/>
</dbReference>
<dbReference type="PANTHER" id="PTHR10404">
    <property type="entry name" value="N-ACETYLATED-ALPHA-LINKED ACIDIC DIPEPTIDASE"/>
    <property type="match status" value="1"/>
</dbReference>
<dbReference type="SUPFAM" id="SSF53187">
    <property type="entry name" value="Zn-dependent exopeptidases"/>
    <property type="match status" value="1"/>
</dbReference>
<dbReference type="InterPro" id="IPR036757">
    <property type="entry name" value="TFR-like_dimer_dom_sf"/>
</dbReference>
<feature type="non-terminal residue" evidence="5">
    <location>
        <position position="714"/>
    </location>
</feature>
<evidence type="ECO:0000313" key="5">
    <source>
        <dbReference type="EMBL" id="ODQ65168.1"/>
    </source>
</evidence>
<evidence type="ECO:0000256" key="1">
    <source>
        <dbReference type="ARBA" id="ARBA00005634"/>
    </source>
</evidence>
<dbReference type="InterPro" id="IPR046450">
    <property type="entry name" value="PA_dom_sf"/>
</dbReference>
<keyword evidence="2" id="KW-0812">Transmembrane</keyword>
<dbReference type="AlphaFoldDB" id="A0A1E3PII2"/>
<evidence type="ECO:0000259" key="3">
    <source>
        <dbReference type="Pfam" id="PF04253"/>
    </source>
</evidence>
<dbReference type="InterPro" id="IPR039373">
    <property type="entry name" value="Peptidase_M28B"/>
</dbReference>
<reference evidence="5 6" key="1">
    <citation type="journal article" date="2016" name="Proc. Natl. Acad. Sci. U.S.A.">
        <title>Comparative genomics of biotechnologically important yeasts.</title>
        <authorList>
            <person name="Riley R."/>
            <person name="Haridas S."/>
            <person name="Wolfe K.H."/>
            <person name="Lopes M.R."/>
            <person name="Hittinger C.T."/>
            <person name="Goeker M."/>
            <person name="Salamov A.A."/>
            <person name="Wisecaver J.H."/>
            <person name="Long T.M."/>
            <person name="Calvey C.H."/>
            <person name="Aerts A.L."/>
            <person name="Barry K.W."/>
            <person name="Choi C."/>
            <person name="Clum A."/>
            <person name="Coughlan A.Y."/>
            <person name="Deshpande S."/>
            <person name="Douglass A.P."/>
            <person name="Hanson S.J."/>
            <person name="Klenk H.-P."/>
            <person name="LaButti K.M."/>
            <person name="Lapidus A."/>
            <person name="Lindquist E.A."/>
            <person name="Lipzen A.M."/>
            <person name="Meier-Kolthoff J.P."/>
            <person name="Ohm R.A."/>
            <person name="Otillar R.P."/>
            <person name="Pangilinan J.L."/>
            <person name="Peng Y."/>
            <person name="Rokas A."/>
            <person name="Rosa C.A."/>
            <person name="Scheuner C."/>
            <person name="Sibirny A.A."/>
            <person name="Slot J.C."/>
            <person name="Stielow J.B."/>
            <person name="Sun H."/>
            <person name="Kurtzman C.P."/>
            <person name="Blackwell M."/>
            <person name="Grigoriev I.V."/>
            <person name="Jeffries T.W."/>
        </authorList>
    </citation>
    <scope>NUCLEOTIDE SEQUENCE [LARGE SCALE GENOMIC DNA]</scope>
    <source>
        <strain evidence="5 6">DSM 6958</strain>
    </source>
</reference>
<evidence type="ECO:0000259" key="4">
    <source>
        <dbReference type="Pfam" id="PF04389"/>
    </source>
</evidence>
<dbReference type="PANTHER" id="PTHR10404:SF72">
    <property type="entry name" value="ZINC METALLOPROTEASE TRE2-RELATED"/>
    <property type="match status" value="1"/>
</dbReference>
<dbReference type="Pfam" id="PF04389">
    <property type="entry name" value="Peptidase_M28"/>
    <property type="match status" value="1"/>
</dbReference>
<dbReference type="GO" id="GO:0004180">
    <property type="term" value="F:carboxypeptidase activity"/>
    <property type="evidence" value="ECO:0007669"/>
    <property type="project" value="TreeGrafter"/>
</dbReference>
<feature type="domain" description="Peptidase M28" evidence="4">
    <location>
        <begin position="339"/>
        <end position="518"/>
    </location>
</feature>
<organism evidence="5 6">
    <name type="scientific">Nadsonia fulvescens var. elongata DSM 6958</name>
    <dbReference type="NCBI Taxonomy" id="857566"/>
    <lineage>
        <taxon>Eukaryota</taxon>
        <taxon>Fungi</taxon>
        <taxon>Dikarya</taxon>
        <taxon>Ascomycota</taxon>
        <taxon>Saccharomycotina</taxon>
        <taxon>Dipodascomycetes</taxon>
        <taxon>Dipodascales</taxon>
        <taxon>Dipodascales incertae sedis</taxon>
        <taxon>Nadsonia</taxon>
    </lineage>
</organism>
<dbReference type="Proteomes" id="UP000095009">
    <property type="component" value="Unassembled WGS sequence"/>
</dbReference>
<dbReference type="STRING" id="857566.A0A1E3PII2"/>
<dbReference type="Pfam" id="PF04253">
    <property type="entry name" value="TFR_dimer"/>
    <property type="match status" value="1"/>
</dbReference>
<dbReference type="SUPFAM" id="SSF47672">
    <property type="entry name" value="Transferrin receptor-like dimerisation domain"/>
    <property type="match status" value="1"/>
</dbReference>